<comment type="subcellular location">
    <subcellularLocation>
        <location evidence="2">Membrane</location>
        <topology evidence="2">Lipid-anchor</topology>
        <topology evidence="2">GPI-anchor</topology>
    </subcellularLocation>
    <subcellularLocation>
        <location evidence="1">Membrane</location>
        <topology evidence="1">Multi-pass membrane protein</topology>
    </subcellularLocation>
    <subcellularLocation>
        <location evidence="3">Secreted</location>
    </subcellularLocation>
</comment>
<dbReference type="GO" id="GO:0005576">
    <property type="term" value="C:extracellular region"/>
    <property type="evidence" value="ECO:0007669"/>
    <property type="project" value="UniProtKB-SubCell"/>
</dbReference>
<evidence type="ECO:0000256" key="16">
    <source>
        <dbReference type="SAM" id="Phobius"/>
    </source>
</evidence>
<evidence type="ECO:0000256" key="14">
    <source>
        <dbReference type="PROSITE-ProRule" id="PRU01356"/>
    </source>
</evidence>
<dbReference type="Pfam" id="PF20684">
    <property type="entry name" value="Fung_rhodopsin"/>
    <property type="match status" value="1"/>
</dbReference>
<keyword evidence="5" id="KW-0964">Secreted</keyword>
<keyword evidence="20" id="KW-1185">Reference proteome</keyword>
<feature type="transmembrane region" description="Helical" evidence="16">
    <location>
        <begin position="299"/>
        <end position="319"/>
    </location>
</feature>
<evidence type="ECO:0000256" key="6">
    <source>
        <dbReference type="ARBA" id="ARBA00022622"/>
    </source>
</evidence>
<dbReference type="SMART" id="SM00747">
    <property type="entry name" value="CFEM"/>
    <property type="match status" value="1"/>
</dbReference>
<keyword evidence="12" id="KW-0449">Lipoprotein</keyword>
<evidence type="ECO:0000256" key="17">
    <source>
        <dbReference type="SAM" id="SignalP"/>
    </source>
</evidence>
<evidence type="ECO:0000256" key="8">
    <source>
        <dbReference type="ARBA" id="ARBA00022729"/>
    </source>
</evidence>
<keyword evidence="8 17" id="KW-0732">Signal</keyword>
<keyword evidence="10 16" id="KW-0472">Membrane</keyword>
<dbReference type="InterPro" id="IPR049326">
    <property type="entry name" value="Rhodopsin_dom_fungi"/>
</dbReference>
<keyword evidence="14" id="KW-0479">Metal-binding</keyword>
<keyword evidence="9 16" id="KW-1133">Transmembrane helix</keyword>
<dbReference type="PANTHER" id="PTHR33048">
    <property type="entry name" value="PTH11-LIKE INTEGRAL MEMBRANE PROTEIN (AFU_ORTHOLOGUE AFUA_5G11245)"/>
    <property type="match status" value="1"/>
</dbReference>
<proteinExistence type="inferred from homology"/>
<dbReference type="GO" id="GO:0098552">
    <property type="term" value="C:side of membrane"/>
    <property type="evidence" value="ECO:0007669"/>
    <property type="project" value="UniProtKB-KW"/>
</dbReference>
<comment type="similarity">
    <text evidence="4">Belongs to the RBT5 family.</text>
</comment>
<dbReference type="GO" id="GO:0046872">
    <property type="term" value="F:metal ion binding"/>
    <property type="evidence" value="ECO:0007669"/>
    <property type="project" value="UniProtKB-UniRule"/>
</dbReference>
<gene>
    <name evidence="19" type="ORF">QBC47DRAFT_390323</name>
</gene>
<keyword evidence="11 14" id="KW-1015">Disulfide bond</keyword>
<name>A0AAJ0B6Y4_9PEZI</name>
<feature type="signal peptide" evidence="17">
    <location>
        <begin position="1"/>
        <end position="23"/>
    </location>
</feature>
<evidence type="ECO:0000256" key="15">
    <source>
        <dbReference type="SAM" id="MobiDB-lite"/>
    </source>
</evidence>
<evidence type="ECO:0000256" key="13">
    <source>
        <dbReference type="ARBA" id="ARBA00038359"/>
    </source>
</evidence>
<evidence type="ECO:0000256" key="5">
    <source>
        <dbReference type="ARBA" id="ARBA00022525"/>
    </source>
</evidence>
<dbReference type="Proteomes" id="UP001239445">
    <property type="component" value="Unassembled WGS sequence"/>
</dbReference>
<feature type="transmembrane region" description="Helical" evidence="16">
    <location>
        <begin position="177"/>
        <end position="205"/>
    </location>
</feature>
<feature type="region of interest" description="Disordered" evidence="15">
    <location>
        <begin position="416"/>
        <end position="451"/>
    </location>
</feature>
<feature type="transmembrane region" description="Helical" evidence="16">
    <location>
        <begin position="136"/>
        <end position="157"/>
    </location>
</feature>
<feature type="transmembrane region" description="Helical" evidence="16">
    <location>
        <begin position="264"/>
        <end position="287"/>
    </location>
</feature>
<keyword evidence="6" id="KW-0325">Glycoprotein</keyword>
<comment type="similarity">
    <text evidence="13">Belongs to the SAT4 family.</text>
</comment>
<feature type="region of interest" description="Disordered" evidence="15">
    <location>
        <begin position="377"/>
        <end position="403"/>
    </location>
</feature>
<evidence type="ECO:0000256" key="9">
    <source>
        <dbReference type="ARBA" id="ARBA00022989"/>
    </source>
</evidence>
<feature type="transmembrane region" description="Helical" evidence="16">
    <location>
        <begin position="217"/>
        <end position="238"/>
    </location>
</feature>
<feature type="disulfide bond" evidence="14">
    <location>
        <begin position="41"/>
        <end position="72"/>
    </location>
</feature>
<keyword evidence="14" id="KW-0408">Iron</keyword>
<feature type="binding site" description="axial binding residue" evidence="14">
    <location>
        <position position="55"/>
    </location>
    <ligand>
        <name>heme</name>
        <dbReference type="ChEBI" id="CHEBI:30413"/>
    </ligand>
    <ligandPart>
        <name>Fe</name>
        <dbReference type="ChEBI" id="CHEBI:18248"/>
    </ligandPart>
</feature>
<evidence type="ECO:0000256" key="10">
    <source>
        <dbReference type="ARBA" id="ARBA00023136"/>
    </source>
</evidence>
<accession>A0AAJ0B6Y4</accession>
<dbReference type="Pfam" id="PF05730">
    <property type="entry name" value="CFEM"/>
    <property type="match status" value="1"/>
</dbReference>
<feature type="compositionally biased region" description="Polar residues" evidence="15">
    <location>
        <begin position="389"/>
        <end position="398"/>
    </location>
</feature>
<keyword evidence="14" id="KW-0349">Heme</keyword>
<evidence type="ECO:0000256" key="3">
    <source>
        <dbReference type="ARBA" id="ARBA00004613"/>
    </source>
</evidence>
<feature type="chain" id="PRO_5042464372" description="CFEM domain-containing protein" evidence="17">
    <location>
        <begin position="24"/>
        <end position="451"/>
    </location>
</feature>
<evidence type="ECO:0000256" key="1">
    <source>
        <dbReference type="ARBA" id="ARBA00004141"/>
    </source>
</evidence>
<evidence type="ECO:0000256" key="12">
    <source>
        <dbReference type="ARBA" id="ARBA00023288"/>
    </source>
</evidence>
<evidence type="ECO:0000259" key="18">
    <source>
        <dbReference type="PROSITE" id="PS52012"/>
    </source>
</evidence>
<evidence type="ECO:0000256" key="2">
    <source>
        <dbReference type="ARBA" id="ARBA00004589"/>
    </source>
</evidence>
<evidence type="ECO:0000256" key="4">
    <source>
        <dbReference type="ARBA" id="ARBA00010031"/>
    </source>
</evidence>
<reference evidence="19" key="1">
    <citation type="submission" date="2023-06" db="EMBL/GenBank/DDBJ databases">
        <title>Genome-scale phylogeny and comparative genomics of the fungal order Sordariales.</title>
        <authorList>
            <consortium name="Lawrence Berkeley National Laboratory"/>
            <person name="Hensen N."/>
            <person name="Bonometti L."/>
            <person name="Westerberg I."/>
            <person name="Brannstrom I.O."/>
            <person name="Guillou S."/>
            <person name="Cros-Aarteil S."/>
            <person name="Calhoun S."/>
            <person name="Haridas S."/>
            <person name="Kuo A."/>
            <person name="Mondo S."/>
            <person name="Pangilinan J."/>
            <person name="Riley R."/>
            <person name="Labutti K."/>
            <person name="Andreopoulos B."/>
            <person name="Lipzen A."/>
            <person name="Chen C."/>
            <person name="Yanf M."/>
            <person name="Daum C."/>
            <person name="Ng V."/>
            <person name="Clum A."/>
            <person name="Steindorff A."/>
            <person name="Ohm R."/>
            <person name="Martin F."/>
            <person name="Silar P."/>
            <person name="Natvig D."/>
            <person name="Lalanne C."/>
            <person name="Gautier V."/>
            <person name="Ament-Velasquez S.L."/>
            <person name="Kruys A."/>
            <person name="Hutchinson M.I."/>
            <person name="Powell A.J."/>
            <person name="Barry K."/>
            <person name="Miller A.N."/>
            <person name="Grigoriev I.V."/>
            <person name="Debuchy R."/>
            <person name="Gladieux P."/>
            <person name="Thoren M.H."/>
            <person name="Johannesson H."/>
        </authorList>
    </citation>
    <scope>NUCLEOTIDE SEQUENCE</scope>
    <source>
        <strain evidence="19">PSN4</strain>
    </source>
</reference>
<dbReference type="InterPro" id="IPR052337">
    <property type="entry name" value="SAT4-like"/>
</dbReference>
<dbReference type="AlphaFoldDB" id="A0AAJ0B6Y4"/>
<keyword evidence="6" id="KW-0336">GPI-anchor</keyword>
<feature type="disulfide bond" evidence="14">
    <location>
        <begin position="37"/>
        <end position="77"/>
    </location>
</feature>
<protein>
    <recommendedName>
        <fullName evidence="18">CFEM domain-containing protein</fullName>
    </recommendedName>
</protein>
<evidence type="ECO:0000256" key="11">
    <source>
        <dbReference type="ARBA" id="ARBA00023157"/>
    </source>
</evidence>
<organism evidence="19 20">
    <name type="scientific">Echria macrotheca</name>
    <dbReference type="NCBI Taxonomy" id="438768"/>
    <lineage>
        <taxon>Eukaryota</taxon>
        <taxon>Fungi</taxon>
        <taxon>Dikarya</taxon>
        <taxon>Ascomycota</taxon>
        <taxon>Pezizomycotina</taxon>
        <taxon>Sordariomycetes</taxon>
        <taxon>Sordariomycetidae</taxon>
        <taxon>Sordariales</taxon>
        <taxon>Schizotheciaceae</taxon>
        <taxon>Echria</taxon>
    </lineage>
</organism>
<feature type="disulfide bond" evidence="14">
    <location>
        <begin position="51"/>
        <end position="58"/>
    </location>
</feature>
<evidence type="ECO:0000313" key="19">
    <source>
        <dbReference type="EMBL" id="KAK1752350.1"/>
    </source>
</evidence>
<keyword evidence="7 16" id="KW-0812">Transmembrane</keyword>
<dbReference type="InterPro" id="IPR008427">
    <property type="entry name" value="Extracellular_membr_CFEM_dom"/>
</dbReference>
<dbReference type="PROSITE" id="PS52012">
    <property type="entry name" value="CFEM"/>
    <property type="match status" value="1"/>
</dbReference>
<sequence length="451" mass="49450">MGFIRIACAVGLSIVALSHVATATLSYGDAVAALPDCSRVCLQNSIRVGGCNITDIACICPNEGIWTQATACVMSACTVRETLTTKNITHHVCTFPVEVDDDIVPALSVFIGLASLAVVLRILARVLTSAFFWWDDLCNFIAMVGCIAATVITFRSVDLGLGRDMWFVDQDNITEIVQIFYASMLLYTAIRFLTRASIILFYLRVFPANQKSKIGTILQYTMLANILYNLSFFFAVVFQCKPVESFWTLWERLEDGHKCGDVNALAWAAAITGIVFDAWLLALPFPQLMALQLHWKKKIMGGLMFSVGICVMIISLIRLKTIPEFTRAVNPTRDLVSVTLWSVLEIDIGVICPCLPSFRLILRRLIPRITDTTGYEMGTGPGYKESGTFDKSTNRKSGNNGGRGILVVKETAVTTAGMDKTSHDEGSNDAGSYASATELVLPSTDGKQQRT</sequence>
<feature type="domain" description="CFEM" evidence="18">
    <location>
        <begin position="9"/>
        <end position="120"/>
    </location>
</feature>
<comment type="caution">
    <text evidence="19">The sequence shown here is derived from an EMBL/GenBank/DDBJ whole genome shotgun (WGS) entry which is preliminary data.</text>
</comment>
<evidence type="ECO:0000256" key="7">
    <source>
        <dbReference type="ARBA" id="ARBA00022692"/>
    </source>
</evidence>
<dbReference type="PANTHER" id="PTHR33048:SF143">
    <property type="entry name" value="EXTRACELLULAR MEMBRANE PROTEIN CFEM DOMAIN-CONTAINING PROTEIN-RELATED"/>
    <property type="match status" value="1"/>
</dbReference>
<evidence type="ECO:0000313" key="20">
    <source>
        <dbReference type="Proteomes" id="UP001239445"/>
    </source>
</evidence>
<dbReference type="EMBL" id="MU839840">
    <property type="protein sequence ID" value="KAK1752350.1"/>
    <property type="molecule type" value="Genomic_DNA"/>
</dbReference>
<feature type="transmembrane region" description="Helical" evidence="16">
    <location>
        <begin position="103"/>
        <end position="124"/>
    </location>
</feature>
<feature type="disulfide bond" evidence="14">
    <location>
        <begin position="60"/>
        <end position="93"/>
    </location>
</feature>